<dbReference type="Proteomes" id="UP001161139">
    <property type="component" value="Unassembled WGS sequence"/>
</dbReference>
<accession>A0A448E5Z0</accession>
<protein>
    <submittedName>
        <fullName evidence="1">Uncharacterized protein</fullName>
    </submittedName>
</protein>
<gene>
    <name evidence="1" type="ORF">G7024_05015</name>
    <name evidence="2" type="ORF">N5D09_13770</name>
</gene>
<dbReference type="RefSeq" id="WP_011914631.1">
    <property type="nucleotide sequence ID" value="NZ_AP024722.1"/>
</dbReference>
<evidence type="ECO:0000313" key="2">
    <source>
        <dbReference type="EMBL" id="MDH0689153.1"/>
    </source>
</evidence>
<sequence length="54" mass="6306">MHILVRPMTPHPDSAWQVCLDRQRITFRSEAEARAFAETLQRRLQAPHRLPLSA</sequence>
<reference evidence="2" key="2">
    <citation type="submission" date="2022-09" db="EMBL/GenBank/DDBJ databases">
        <title>Intensive care unit water sources are persistently colonized with multi-drug resistant bacteria and are the site of extensive horizontal gene transfer of antibiotic resistance genes.</title>
        <authorList>
            <person name="Diorio-Toth L."/>
        </authorList>
    </citation>
    <scope>NUCLEOTIDE SEQUENCE</scope>
    <source>
        <strain evidence="2">GD03864</strain>
    </source>
</reference>
<comment type="caution">
    <text evidence="1">The sequence shown here is derived from an EMBL/GenBank/DDBJ whole genome shotgun (WGS) entry which is preliminary data.</text>
</comment>
<proteinExistence type="predicted"/>
<evidence type="ECO:0000313" key="3">
    <source>
        <dbReference type="Proteomes" id="UP001138621"/>
    </source>
</evidence>
<name>A0A448E5Z0_STUST</name>
<dbReference type="Proteomes" id="UP001138621">
    <property type="component" value="Unassembled WGS sequence"/>
</dbReference>
<reference evidence="1" key="1">
    <citation type="submission" date="2020-02" db="EMBL/GenBank/DDBJ databases">
        <title>Synteny-based analysis reveals conserved mechanism for high triclosan tolerance in Pseudomonas, as well as instances of horizontal transfer.</title>
        <authorList>
            <person name="Mcfarland A.G."/>
            <person name="Bertucci H.K."/>
            <person name="Litmann E."/>
            <person name="Shen J."/>
            <person name="Huttenhower C."/>
            <person name="Hartmann E.M."/>
        </authorList>
    </citation>
    <scope>NUCLEOTIDE SEQUENCE</scope>
    <source>
        <strain evidence="1">109A1</strain>
    </source>
</reference>
<evidence type="ECO:0000313" key="1">
    <source>
        <dbReference type="EMBL" id="MBA1303765.1"/>
    </source>
</evidence>
<dbReference type="GeneID" id="66822873"/>
<dbReference type="AlphaFoldDB" id="A0A448E5Z0"/>
<dbReference type="EMBL" id="JAOCDG010000023">
    <property type="protein sequence ID" value="MDH0689153.1"/>
    <property type="molecule type" value="Genomic_DNA"/>
</dbReference>
<dbReference type="EMBL" id="JAAMRD010000003">
    <property type="protein sequence ID" value="MBA1303765.1"/>
    <property type="molecule type" value="Genomic_DNA"/>
</dbReference>
<organism evidence="1 3">
    <name type="scientific">Stutzerimonas stutzeri</name>
    <name type="common">Pseudomonas stutzeri</name>
    <dbReference type="NCBI Taxonomy" id="316"/>
    <lineage>
        <taxon>Bacteria</taxon>
        <taxon>Pseudomonadati</taxon>
        <taxon>Pseudomonadota</taxon>
        <taxon>Gammaproteobacteria</taxon>
        <taxon>Pseudomonadales</taxon>
        <taxon>Pseudomonadaceae</taxon>
        <taxon>Stutzerimonas</taxon>
    </lineage>
</organism>